<evidence type="ECO:0000313" key="3">
    <source>
        <dbReference type="Proteomes" id="UP000292052"/>
    </source>
</evidence>
<evidence type="ECO:0000313" key="2">
    <source>
        <dbReference type="EMBL" id="RZC41224.1"/>
    </source>
</evidence>
<dbReference type="Pfam" id="PF10037">
    <property type="entry name" value="MRP-S27"/>
    <property type="match status" value="1"/>
</dbReference>
<sequence length="327" mass="38264">MFKILSVTLKPRVLNVCNHQKNCIRTFLSQAYYCKEIWEGRLNSPILQKVNLDVLYHELDQRFQKTRRISAVDVDIFANAVKDDLFIDELMDLIHKLRLSPDTGNTLNSTPHAVIRALLDHNRIEELLRTVDDRLNYGLFLDDYTANILLDTFWKGKNFVAGSIIASQMMLQEDFTHPLTKREWPQAPKPEEPEEEVKVRVKYLRNPYNDEHFDLREPQKIVGKTLAMATKNSQNPLHLSLRIIGLALLQALEEQKKRLLTAERLAEIERIKKSLMEREQKLWFFENEENIELTIEEETASLPSQKSEKVNVEENYVPPEVITRKTN</sequence>
<reference evidence="2 3" key="1">
    <citation type="submission" date="2017-03" db="EMBL/GenBank/DDBJ databases">
        <title>Genome of the blue death feigning beetle - Asbolus verrucosus.</title>
        <authorList>
            <person name="Rider S.D."/>
        </authorList>
    </citation>
    <scope>NUCLEOTIDE SEQUENCE [LARGE SCALE GENOMIC DNA]</scope>
    <source>
        <strain evidence="2">Butters</strain>
        <tissue evidence="2">Head and leg muscle</tissue>
    </source>
</reference>
<comment type="caution">
    <text evidence="2">The sequence shown here is derived from an EMBL/GenBank/DDBJ whole genome shotgun (WGS) entry which is preliminary data.</text>
</comment>
<gene>
    <name evidence="2" type="ORF">BDFB_001549</name>
</gene>
<evidence type="ECO:0008006" key="4">
    <source>
        <dbReference type="Google" id="ProtNLM"/>
    </source>
</evidence>
<dbReference type="PANTHER" id="PTHR21393:SF0">
    <property type="entry name" value="SMALL RIBOSOMAL SUBUNIT PROTEIN MS27"/>
    <property type="match status" value="1"/>
</dbReference>
<name>A0A482W7Z2_ASBVE</name>
<dbReference type="PANTHER" id="PTHR21393">
    <property type="entry name" value="MITOCHONDRIAL 28S RIBOSOMAL PROTEIN S27"/>
    <property type="match status" value="1"/>
</dbReference>
<dbReference type="InterPro" id="IPR019266">
    <property type="entry name" value="Ribosomal_mS27"/>
</dbReference>
<dbReference type="GO" id="GO:0005739">
    <property type="term" value="C:mitochondrion"/>
    <property type="evidence" value="ECO:0007669"/>
    <property type="project" value="UniProtKB-SubCell"/>
</dbReference>
<dbReference type="AlphaFoldDB" id="A0A482W7Z2"/>
<comment type="subcellular location">
    <subcellularLocation>
        <location evidence="1">Mitochondrion</location>
    </subcellularLocation>
</comment>
<organism evidence="2 3">
    <name type="scientific">Asbolus verrucosus</name>
    <name type="common">Desert ironclad beetle</name>
    <dbReference type="NCBI Taxonomy" id="1661398"/>
    <lineage>
        <taxon>Eukaryota</taxon>
        <taxon>Metazoa</taxon>
        <taxon>Ecdysozoa</taxon>
        <taxon>Arthropoda</taxon>
        <taxon>Hexapoda</taxon>
        <taxon>Insecta</taxon>
        <taxon>Pterygota</taxon>
        <taxon>Neoptera</taxon>
        <taxon>Endopterygota</taxon>
        <taxon>Coleoptera</taxon>
        <taxon>Polyphaga</taxon>
        <taxon>Cucujiformia</taxon>
        <taxon>Tenebrionidae</taxon>
        <taxon>Pimeliinae</taxon>
        <taxon>Asbolus</taxon>
    </lineage>
</organism>
<dbReference type="STRING" id="1661398.A0A482W7Z2"/>
<dbReference type="Proteomes" id="UP000292052">
    <property type="component" value="Unassembled WGS sequence"/>
</dbReference>
<evidence type="ECO:0000256" key="1">
    <source>
        <dbReference type="ARBA" id="ARBA00004173"/>
    </source>
</evidence>
<dbReference type="InterPro" id="IPR034913">
    <property type="entry name" value="mS27/PTCD2"/>
</dbReference>
<accession>A0A482W7Z2</accession>
<dbReference type="EMBL" id="QDEB01019122">
    <property type="protein sequence ID" value="RZC41224.1"/>
    <property type="molecule type" value="Genomic_DNA"/>
</dbReference>
<keyword evidence="3" id="KW-1185">Reference proteome</keyword>
<protein>
    <recommendedName>
        <fullName evidence="4">28S ribosomal protein S27, mitochondrial</fullName>
    </recommendedName>
</protein>
<dbReference type="OrthoDB" id="19830at2759"/>
<proteinExistence type="predicted"/>